<protein>
    <submittedName>
        <fullName evidence="1">Uncharacterized protein</fullName>
    </submittedName>
</protein>
<dbReference type="AlphaFoldDB" id="G8LE32"/>
<proteinExistence type="predicted"/>
<evidence type="ECO:0000313" key="1">
    <source>
        <dbReference type="EMBL" id="AEW75227.1"/>
    </source>
</evidence>
<gene>
    <name evidence="1" type="ORF">EcWSU1_03799</name>
</gene>
<accession>G8LE32</accession>
<dbReference type="Proteomes" id="UP000007838">
    <property type="component" value="Chromosome"/>
</dbReference>
<evidence type="ECO:0000313" key="2">
    <source>
        <dbReference type="Proteomes" id="UP000007838"/>
    </source>
</evidence>
<organism evidence="1 2">
    <name type="scientific">Enterobacter ludwigii</name>
    <dbReference type="NCBI Taxonomy" id="299767"/>
    <lineage>
        <taxon>Bacteria</taxon>
        <taxon>Pseudomonadati</taxon>
        <taxon>Pseudomonadota</taxon>
        <taxon>Gammaproteobacteria</taxon>
        <taxon>Enterobacterales</taxon>
        <taxon>Enterobacteriaceae</taxon>
        <taxon>Enterobacter</taxon>
        <taxon>Enterobacter cloacae complex</taxon>
    </lineage>
</organism>
<dbReference type="EMBL" id="CP002886">
    <property type="protein sequence ID" value="AEW75227.1"/>
    <property type="molecule type" value="Genomic_DNA"/>
</dbReference>
<dbReference type="HOGENOM" id="CLU_603741_0_0_6"/>
<sequence>MGHHVAILQLDYGLVCHFSSFRCSSSEGTPDDVMCIKSGRNVKKRKAGCQKRLACRFVDTTAHFQRNVAVLAQLGHTVFFKFRQQGRDGAAIQTIAGQTRWHAQTFKEAAGCFDSRVDTRIVRTFGDVPHALSVLQQFGAFGITFFVPQCRQDDGQRLRVIQTVHGRQFVAQHMGCPVLRHAGTDQTVQRLGCRPHHVGAHIVVFRLFQRFRAVFNQRQQNAFREAILNFGIYRVGNVLLNGVHKRIDHTVRDLTCRQGVGVNRIEDGEYRLNVIVHKGLLITRGFTGDNGTFVGFRTGRGQGQHGTHWDRAFDIAAAGFQNVPRVNTVRVVRRSGDEFGAIQDGAAADCQQEGDFFITGDLDRVHQCFIRRVRLDTAELTHVQTFQRAVNLIQYAGFFHAAATVGDQYAGVSGDLCAQVGDSAFTKQNAGWGVEIKIIHCSFPYVGEKPWWR</sequence>
<dbReference type="KEGG" id="eec:EcWSU1_03799"/>
<name>G8LE32_9ENTR</name>
<reference evidence="1 2" key="1">
    <citation type="journal article" date="2011" name="Stand. Genomic Sci.">
        <title>Complete genome of the onion pathogen Enterobacter cloacae EcWSU1.</title>
        <authorList>
            <person name="Humann J.L."/>
            <person name="Wildung M."/>
            <person name="Cheng C.H."/>
            <person name="Lee T."/>
            <person name="Stewart J.E."/>
            <person name="Drew J.C."/>
            <person name="Triplett E.W."/>
            <person name="Main D."/>
            <person name="Schroeder B.K."/>
        </authorList>
    </citation>
    <scope>NUCLEOTIDE SEQUENCE [LARGE SCALE GENOMIC DNA]</scope>
    <source>
        <strain evidence="1 2">EcWSU1</strain>
    </source>
</reference>